<gene>
    <name evidence="2" type="ORF">PFNF135_02844</name>
</gene>
<reference evidence="2 3" key="2">
    <citation type="submission" date="2013-02" db="EMBL/GenBank/DDBJ databases">
        <title>The Genome Sequence of Plasmodium falciparum NF135/5.C10.</title>
        <authorList>
            <consortium name="The Broad Institute Genome Sequencing Platform"/>
            <consortium name="The Broad Institute Genome Sequencing Center for Infectious Disease"/>
            <person name="Neafsey D."/>
            <person name="Cheeseman I."/>
            <person name="Volkman S."/>
            <person name="Adams J."/>
            <person name="Walker B."/>
            <person name="Young S.K."/>
            <person name="Zeng Q."/>
            <person name="Gargeya S."/>
            <person name="Fitzgerald M."/>
            <person name="Haas B."/>
            <person name="Abouelleil A."/>
            <person name="Alvarado L."/>
            <person name="Arachchi H.M."/>
            <person name="Berlin A.M."/>
            <person name="Chapman S.B."/>
            <person name="Dewar J."/>
            <person name="Goldberg J."/>
            <person name="Griggs A."/>
            <person name="Gujja S."/>
            <person name="Hansen M."/>
            <person name="Howarth C."/>
            <person name="Imamovic A."/>
            <person name="Larimer J."/>
            <person name="McCowan C."/>
            <person name="Murphy C."/>
            <person name="Neiman D."/>
            <person name="Pearson M."/>
            <person name="Priest M."/>
            <person name="Roberts A."/>
            <person name="Saif S."/>
            <person name="Shea T."/>
            <person name="Sisk P."/>
            <person name="Sykes S."/>
            <person name="Wortman J."/>
            <person name="Nusbaum C."/>
            <person name="Birren B."/>
        </authorList>
    </citation>
    <scope>NUCLEOTIDE SEQUENCE [LARGE SCALE GENOMIC DNA]</scope>
    <source>
        <strain evidence="2 3">NF135/5.C10</strain>
    </source>
</reference>
<dbReference type="Proteomes" id="UP000019114">
    <property type="component" value="Unassembled WGS sequence"/>
</dbReference>
<protein>
    <submittedName>
        <fullName evidence="2">Uncharacterized protein</fullName>
    </submittedName>
</protein>
<reference evidence="2 3" key="1">
    <citation type="submission" date="2013-02" db="EMBL/GenBank/DDBJ databases">
        <title>The Genome Annotation of Plasmodium falciparum NF135/5.C10.</title>
        <authorList>
            <consortium name="The Broad Institute Genome Sequencing Platform"/>
            <consortium name="The Broad Institute Genome Sequencing Center for Infectious Disease"/>
            <person name="Neafsey D."/>
            <person name="Hoffman S."/>
            <person name="Volkman S."/>
            <person name="Rosenthal P."/>
            <person name="Walker B."/>
            <person name="Young S.K."/>
            <person name="Zeng Q."/>
            <person name="Gargeya S."/>
            <person name="Fitzgerald M."/>
            <person name="Haas B."/>
            <person name="Abouelleil A."/>
            <person name="Allen A.W."/>
            <person name="Alvarado L."/>
            <person name="Arachchi H.M."/>
            <person name="Berlin A.M."/>
            <person name="Chapman S.B."/>
            <person name="Gainer-Dewar J."/>
            <person name="Goldberg J."/>
            <person name="Griggs A."/>
            <person name="Gujja S."/>
            <person name="Hansen M."/>
            <person name="Howarth C."/>
            <person name="Imamovic A."/>
            <person name="Ireland A."/>
            <person name="Larimer J."/>
            <person name="McCowan C."/>
            <person name="Murphy C."/>
            <person name="Pearson M."/>
            <person name="Poon T.W."/>
            <person name="Priest M."/>
            <person name="Roberts A."/>
            <person name="Saif S."/>
            <person name="Shea T."/>
            <person name="Sisk P."/>
            <person name="Sykes S."/>
            <person name="Wortman J."/>
            <person name="Nusbaum C."/>
            <person name="Birren B."/>
        </authorList>
    </citation>
    <scope>NUCLEOTIDE SEQUENCE [LARGE SCALE GENOMIC DNA]</scope>
    <source>
        <strain evidence="2 3">NF135/5.C10</strain>
    </source>
</reference>
<dbReference type="AlphaFoldDB" id="W4IGE9"/>
<sequence length="64" mass="8173">MCFTHFYDFYNKKQVVYNYCFNYYKYAIKKIGRIIEVPMMQYIFIMEINFLLYFIMRIFNVFIK</sequence>
<evidence type="ECO:0000313" key="3">
    <source>
        <dbReference type="Proteomes" id="UP000019114"/>
    </source>
</evidence>
<organism evidence="2 3">
    <name type="scientific">Plasmodium falciparum NF135/5.C10</name>
    <dbReference type="NCBI Taxonomy" id="1036726"/>
    <lineage>
        <taxon>Eukaryota</taxon>
        <taxon>Sar</taxon>
        <taxon>Alveolata</taxon>
        <taxon>Apicomplexa</taxon>
        <taxon>Aconoidasida</taxon>
        <taxon>Haemosporida</taxon>
        <taxon>Plasmodiidae</taxon>
        <taxon>Plasmodium</taxon>
        <taxon>Plasmodium (Laverania)</taxon>
    </lineage>
</organism>
<feature type="transmembrane region" description="Helical" evidence="1">
    <location>
        <begin position="42"/>
        <end position="63"/>
    </location>
</feature>
<name>W4IGE9_PLAFA</name>
<dbReference type="EMBL" id="KI926047">
    <property type="protein sequence ID" value="ETW42798.1"/>
    <property type="molecule type" value="Genomic_DNA"/>
</dbReference>
<keyword evidence="1" id="KW-1133">Transmembrane helix</keyword>
<keyword evidence="1" id="KW-0812">Transmembrane</keyword>
<proteinExistence type="predicted"/>
<accession>W4IGE9</accession>
<keyword evidence="1" id="KW-0472">Membrane</keyword>
<evidence type="ECO:0000256" key="1">
    <source>
        <dbReference type="SAM" id="Phobius"/>
    </source>
</evidence>
<evidence type="ECO:0000313" key="2">
    <source>
        <dbReference type="EMBL" id="ETW42798.1"/>
    </source>
</evidence>